<accession>A0A9Q8PKF0</accession>
<dbReference type="GeneID" id="71992707"/>
<name>A0A9Q8PKF0_PASFU</name>
<dbReference type="GO" id="GO:0003723">
    <property type="term" value="F:RNA binding"/>
    <property type="evidence" value="ECO:0007669"/>
    <property type="project" value="UniProtKB-UniRule"/>
</dbReference>
<dbReference type="PANTHER" id="PTHR13452:SF10">
    <property type="entry name" value="THUMP DOMAIN-CONTAINING PROTEIN 1"/>
    <property type="match status" value="1"/>
</dbReference>
<dbReference type="CDD" id="cd11717">
    <property type="entry name" value="THUMP_THUMPD1_like"/>
    <property type="match status" value="1"/>
</dbReference>
<dbReference type="KEGG" id="ffu:CLAFUR5_12829"/>
<evidence type="ECO:0000256" key="1">
    <source>
        <dbReference type="PROSITE-ProRule" id="PRU00529"/>
    </source>
</evidence>
<keyword evidence="5" id="KW-1185">Reference proteome</keyword>
<proteinExistence type="predicted"/>
<dbReference type="AlphaFoldDB" id="A0A9Q8PKF0"/>
<feature type="region of interest" description="Disordered" evidence="2">
    <location>
        <begin position="1"/>
        <end position="30"/>
    </location>
</feature>
<dbReference type="InterPro" id="IPR004114">
    <property type="entry name" value="THUMP_dom"/>
</dbReference>
<dbReference type="FunFam" id="3.30.2300.10:FF:000001">
    <property type="entry name" value="THUMP domain-containing protein 1"/>
    <property type="match status" value="1"/>
</dbReference>
<organism evidence="4 5">
    <name type="scientific">Passalora fulva</name>
    <name type="common">Tomato leaf mold</name>
    <name type="synonym">Cladosporium fulvum</name>
    <dbReference type="NCBI Taxonomy" id="5499"/>
    <lineage>
        <taxon>Eukaryota</taxon>
        <taxon>Fungi</taxon>
        <taxon>Dikarya</taxon>
        <taxon>Ascomycota</taxon>
        <taxon>Pezizomycotina</taxon>
        <taxon>Dothideomycetes</taxon>
        <taxon>Dothideomycetidae</taxon>
        <taxon>Mycosphaerellales</taxon>
        <taxon>Mycosphaerellaceae</taxon>
        <taxon>Fulvia</taxon>
    </lineage>
</organism>
<evidence type="ECO:0000313" key="5">
    <source>
        <dbReference type="Proteomes" id="UP000756132"/>
    </source>
</evidence>
<evidence type="ECO:0000256" key="2">
    <source>
        <dbReference type="SAM" id="MobiDB-lite"/>
    </source>
</evidence>
<dbReference type="EMBL" id="CP090173">
    <property type="protein sequence ID" value="UJO24088.1"/>
    <property type="molecule type" value="Genomic_DNA"/>
</dbReference>
<dbReference type="PANTHER" id="PTHR13452">
    <property type="entry name" value="THUMP DOMAIN CONTAINING PROTEIN 1-RELATED"/>
    <property type="match status" value="1"/>
</dbReference>
<protein>
    <recommendedName>
        <fullName evidence="3">THUMP domain-containing protein</fullName>
    </recommendedName>
</protein>
<dbReference type="SUPFAM" id="SSF143437">
    <property type="entry name" value="THUMP domain-like"/>
    <property type="match status" value="1"/>
</dbReference>
<feature type="domain" description="THUMP" evidence="3">
    <location>
        <begin position="169"/>
        <end position="275"/>
    </location>
</feature>
<dbReference type="GO" id="GO:0006400">
    <property type="term" value="P:tRNA modification"/>
    <property type="evidence" value="ECO:0007669"/>
    <property type="project" value="InterPro"/>
</dbReference>
<reference evidence="4" key="1">
    <citation type="submission" date="2021-12" db="EMBL/GenBank/DDBJ databases">
        <authorList>
            <person name="Zaccaron A."/>
            <person name="Stergiopoulos I."/>
        </authorList>
    </citation>
    <scope>NUCLEOTIDE SEQUENCE</scope>
    <source>
        <strain evidence="4">Race5_Kim</strain>
    </source>
</reference>
<evidence type="ECO:0000259" key="3">
    <source>
        <dbReference type="PROSITE" id="PS51165"/>
    </source>
</evidence>
<dbReference type="PROSITE" id="PS51165">
    <property type="entry name" value="THUMP"/>
    <property type="match status" value="1"/>
</dbReference>
<dbReference type="OrthoDB" id="367221at2759"/>
<dbReference type="InterPro" id="IPR040183">
    <property type="entry name" value="THUMPD1-like"/>
</dbReference>
<reference evidence="4" key="2">
    <citation type="journal article" date="2022" name="Microb. Genom.">
        <title>A chromosome-scale genome assembly of the tomato pathogen Cladosporium fulvum reveals a compartmentalized genome architecture and the presence of a dispensable chromosome.</title>
        <authorList>
            <person name="Zaccaron A.Z."/>
            <person name="Chen L.H."/>
            <person name="Samaras A."/>
            <person name="Stergiopoulos I."/>
        </authorList>
    </citation>
    <scope>NUCLEOTIDE SEQUENCE</scope>
    <source>
        <strain evidence="4">Race5_Kim</strain>
    </source>
</reference>
<keyword evidence="1" id="KW-0694">RNA-binding</keyword>
<evidence type="ECO:0000313" key="4">
    <source>
        <dbReference type="EMBL" id="UJO24088.1"/>
    </source>
</evidence>
<dbReference type="Pfam" id="PF02926">
    <property type="entry name" value="THUMP"/>
    <property type="match status" value="1"/>
</dbReference>
<dbReference type="RefSeq" id="XP_047768454.1">
    <property type="nucleotide sequence ID" value="XM_047911977.1"/>
</dbReference>
<dbReference type="Gene3D" id="3.30.2300.10">
    <property type="entry name" value="THUMP superfamily"/>
    <property type="match status" value="1"/>
</dbReference>
<gene>
    <name evidence="4" type="ORF">CLAFUR5_12829</name>
</gene>
<dbReference type="Proteomes" id="UP000756132">
    <property type="component" value="Chromosome 11"/>
</dbReference>
<sequence>MENQSKRKADQALGGDGKRSKTKKEWRVPRKIDHGAVSAKAIQPGDAGFWVTCQKNKEGKCVHEMRDWLTDLAEHLYPEALEAKAPDAANEDAGEEEVDIEKAIAAEVKDIRKPAAAQLFTPVRLDMQCGEYWQSSVPDVMLMPSVVVFFKTIAPVEPVSLVKTICEEAMADNQCKRTRFTKRLSPMTLMGRASAEGLEKVATEVLAPHFHQEPFQRRKFAIRPTLRNHNILSRDAVIKQVASIVGPGHVVDLQHYELLIVVEVYQNVCGVSVIDNSFERLKRYNISEIFEPTPKDAEVK</sequence>